<dbReference type="EMBL" id="KE747840">
    <property type="protein sequence ID" value="RMZ73375.1"/>
    <property type="molecule type" value="Genomic_DNA"/>
</dbReference>
<feature type="transmembrane region" description="Helical" evidence="1">
    <location>
        <begin position="149"/>
        <end position="168"/>
    </location>
</feature>
<gene>
    <name evidence="2" type="ORF">GMOD_00007882</name>
</gene>
<proteinExistence type="predicted"/>
<feature type="transmembrane region" description="Helical" evidence="1">
    <location>
        <begin position="206"/>
        <end position="228"/>
    </location>
</feature>
<dbReference type="PANTHER" id="PTHR37992:SF1">
    <property type="entry name" value="DUF1774-DOMAIN-CONTAINING PROTEIN"/>
    <property type="match status" value="1"/>
</dbReference>
<keyword evidence="3" id="KW-1185">Reference proteome</keyword>
<feature type="transmembrane region" description="Helical" evidence="1">
    <location>
        <begin position="180"/>
        <end position="200"/>
    </location>
</feature>
<feature type="transmembrane region" description="Helical" evidence="1">
    <location>
        <begin position="259"/>
        <end position="285"/>
    </location>
</feature>
<dbReference type="Pfam" id="PF08611">
    <property type="entry name" value="DUF1774"/>
    <property type="match status" value="1"/>
</dbReference>
<feature type="transmembrane region" description="Helical" evidence="1">
    <location>
        <begin position="235"/>
        <end position="253"/>
    </location>
</feature>
<dbReference type="OrthoDB" id="3342455at2759"/>
<reference evidence="2 3" key="1">
    <citation type="journal article" date="2014" name="PLoS ONE">
        <title>De novo Genome Assembly of the Fungal Plant Pathogen Pyrenophora semeniperda.</title>
        <authorList>
            <person name="Soliai M.M."/>
            <person name="Meyer S.E."/>
            <person name="Udall J.A."/>
            <person name="Elzinga D.E."/>
            <person name="Hermansen R.A."/>
            <person name="Bodily P.M."/>
            <person name="Hart A.A."/>
            <person name="Coleman C.E."/>
        </authorList>
    </citation>
    <scope>NUCLEOTIDE SEQUENCE [LARGE SCALE GENOMIC DNA]</scope>
    <source>
        <strain evidence="2 3">CCB06</strain>
        <tissue evidence="2">Mycelium</tissue>
    </source>
</reference>
<organism evidence="2 3">
    <name type="scientific">Pyrenophora seminiperda CCB06</name>
    <dbReference type="NCBI Taxonomy" id="1302712"/>
    <lineage>
        <taxon>Eukaryota</taxon>
        <taxon>Fungi</taxon>
        <taxon>Dikarya</taxon>
        <taxon>Ascomycota</taxon>
        <taxon>Pezizomycotina</taxon>
        <taxon>Dothideomycetes</taxon>
        <taxon>Pleosporomycetidae</taxon>
        <taxon>Pleosporales</taxon>
        <taxon>Pleosporineae</taxon>
        <taxon>Pleosporaceae</taxon>
        <taxon>Pyrenophora</taxon>
    </lineage>
</organism>
<dbReference type="AlphaFoldDB" id="A0A3M7MFU6"/>
<dbReference type="InterPro" id="IPR013920">
    <property type="entry name" value="DUF1774_fun"/>
</dbReference>
<protein>
    <submittedName>
        <fullName evidence="2">ATP synthase F0</fullName>
    </submittedName>
</protein>
<name>A0A3M7MFU6_9PLEO</name>
<feature type="transmembrane region" description="Helical" evidence="1">
    <location>
        <begin position="122"/>
        <end position="143"/>
    </location>
</feature>
<evidence type="ECO:0000313" key="3">
    <source>
        <dbReference type="Proteomes" id="UP000265663"/>
    </source>
</evidence>
<evidence type="ECO:0000313" key="2">
    <source>
        <dbReference type="EMBL" id="RMZ73375.1"/>
    </source>
</evidence>
<keyword evidence="1" id="KW-0812">Transmembrane</keyword>
<sequence>MIPQFFAFPTIQEVCCTPFIMPDVESQRTVDSPREPVGHTAQSILLYKITTSLSYLLLLVCSFYYVFHAPAGAHSHRFWQNNSSTPFAQSSIFTSIYWLILFALQLGYAYALYVPSEATVNFAANIGSHFIANNLLLFGFVNLFVRSHFWLAEFLLVVNFFNLTFAYFRHSNGPRWVHVGALSGPLAWNFAALYWCGALAVHSNHFVARIVANVFIWGWVGYGMFYLITFKDYTMGFALSALAFSTGVGQFLTRPHLFQLQWIFAFTIGGLLFLLSLAVGMPGLLGRDPFPRGQIVSEDRERAPLLSDD</sequence>
<evidence type="ECO:0000256" key="1">
    <source>
        <dbReference type="SAM" id="Phobius"/>
    </source>
</evidence>
<accession>A0A3M7MFU6</accession>
<dbReference type="PANTHER" id="PTHR37992">
    <property type="entry name" value="EXPRESSED PROTEIN"/>
    <property type="match status" value="1"/>
</dbReference>
<feature type="transmembrane region" description="Helical" evidence="1">
    <location>
        <begin position="44"/>
        <end position="67"/>
    </location>
</feature>
<keyword evidence="1" id="KW-0472">Membrane</keyword>
<dbReference type="Proteomes" id="UP000265663">
    <property type="component" value="Unassembled WGS sequence"/>
</dbReference>
<feature type="transmembrane region" description="Helical" evidence="1">
    <location>
        <begin position="87"/>
        <end position="110"/>
    </location>
</feature>
<keyword evidence="1" id="KW-1133">Transmembrane helix</keyword>